<dbReference type="KEGG" id="bph:Bphy_4482"/>
<dbReference type="EMBL" id="CP001044">
    <property type="protein sequence ID" value="ACC73596.1"/>
    <property type="molecule type" value="Genomic_DNA"/>
</dbReference>
<feature type="chain" id="PRO_5002779569" description="Lipoprotein" evidence="1">
    <location>
        <begin position="24"/>
        <end position="121"/>
    </location>
</feature>
<evidence type="ECO:0000256" key="1">
    <source>
        <dbReference type="SAM" id="SignalP"/>
    </source>
</evidence>
<gene>
    <name evidence="2" type="ordered locus">Bphy_4482</name>
</gene>
<sequence precursor="true">MMKRGVGLLTRIAIGSALVPVIAAAGQTPRIRIESATYGANCGAASGNSTRDLAAHCNDRATCRYVVKASLDRTQRASCARDFTAQWSCDHRDTHRAMLSGEAGNGSSLVLTCIPSTGAGK</sequence>
<organism evidence="2 3">
    <name type="scientific">Paraburkholderia phymatum (strain DSM 17167 / CIP 108236 / LMG 21445 / STM815)</name>
    <name type="common">Burkholderia phymatum</name>
    <dbReference type="NCBI Taxonomy" id="391038"/>
    <lineage>
        <taxon>Bacteria</taxon>
        <taxon>Pseudomonadati</taxon>
        <taxon>Pseudomonadota</taxon>
        <taxon>Betaproteobacteria</taxon>
        <taxon>Burkholderiales</taxon>
        <taxon>Burkholderiaceae</taxon>
        <taxon>Paraburkholderia</taxon>
    </lineage>
</organism>
<dbReference type="AlphaFoldDB" id="B2JQQ5"/>
<evidence type="ECO:0008006" key="4">
    <source>
        <dbReference type="Google" id="ProtNLM"/>
    </source>
</evidence>
<reference evidence="3" key="1">
    <citation type="journal article" date="2014" name="Stand. Genomic Sci.">
        <title>Complete genome sequence of Burkholderia phymatum STM815(T), a broad host range and efficient nitrogen-fixing symbiont of Mimosa species.</title>
        <authorList>
            <person name="Moulin L."/>
            <person name="Klonowska A."/>
            <person name="Caroline B."/>
            <person name="Booth K."/>
            <person name="Vriezen J.A."/>
            <person name="Melkonian R."/>
            <person name="James E.K."/>
            <person name="Young J.P."/>
            <person name="Bena G."/>
            <person name="Hauser L."/>
            <person name="Land M."/>
            <person name="Kyrpides N."/>
            <person name="Bruce D."/>
            <person name="Chain P."/>
            <person name="Copeland A."/>
            <person name="Pitluck S."/>
            <person name="Woyke T."/>
            <person name="Lizotte-Waniewski M."/>
            <person name="Bristow J."/>
            <person name="Riley M."/>
        </authorList>
    </citation>
    <scope>NUCLEOTIDE SEQUENCE [LARGE SCALE GENOMIC DNA]</scope>
    <source>
        <strain evidence="3">DSM 17167 / CIP 108236 / LMG 21445 / STM815</strain>
    </source>
</reference>
<proteinExistence type="predicted"/>
<name>B2JQQ5_PARP8</name>
<evidence type="ECO:0000313" key="2">
    <source>
        <dbReference type="EMBL" id="ACC73596.1"/>
    </source>
</evidence>
<accession>B2JQQ5</accession>
<dbReference type="eggNOG" id="COG3591">
    <property type="taxonomic scope" value="Bacteria"/>
</dbReference>
<protein>
    <recommendedName>
        <fullName evidence="4">Lipoprotein</fullName>
    </recommendedName>
</protein>
<dbReference type="RefSeq" id="WP_012403768.1">
    <property type="nucleotide sequence ID" value="NC_010623.1"/>
</dbReference>
<keyword evidence="3" id="KW-1185">Reference proteome</keyword>
<feature type="signal peptide" evidence="1">
    <location>
        <begin position="1"/>
        <end position="23"/>
    </location>
</feature>
<dbReference type="HOGENOM" id="CLU_154402_0_0_4"/>
<dbReference type="Proteomes" id="UP000001192">
    <property type="component" value="Chromosome 2"/>
</dbReference>
<keyword evidence="1" id="KW-0732">Signal</keyword>
<evidence type="ECO:0000313" key="3">
    <source>
        <dbReference type="Proteomes" id="UP000001192"/>
    </source>
</evidence>